<organism evidence="2 3">
    <name type="scientific">Electrophorus electricus</name>
    <name type="common">Electric eel</name>
    <name type="synonym">Gymnotus electricus</name>
    <dbReference type="NCBI Taxonomy" id="8005"/>
    <lineage>
        <taxon>Eukaryota</taxon>
        <taxon>Metazoa</taxon>
        <taxon>Chordata</taxon>
        <taxon>Craniata</taxon>
        <taxon>Vertebrata</taxon>
        <taxon>Euteleostomi</taxon>
        <taxon>Actinopterygii</taxon>
        <taxon>Neopterygii</taxon>
        <taxon>Teleostei</taxon>
        <taxon>Ostariophysi</taxon>
        <taxon>Gymnotiformes</taxon>
        <taxon>Gymnotoidei</taxon>
        <taxon>Gymnotidae</taxon>
        <taxon>Electrophorus</taxon>
    </lineage>
</organism>
<dbReference type="InterPro" id="IPR013594">
    <property type="entry name" value="Dynein_heavy_tail"/>
</dbReference>
<proteinExistence type="predicted"/>
<sequence>MLEEEETPPQFSEDERVEFIGMRICQMLNMNTVSWNKFVTVEENQRLLTDYFEKQVKLLFFIPAAPTVLTASTEVSVHLNECLIYPSGMYMCNVSMFYVKVCLPLLSNKKNHLLWPNVISQDVTQHIESLSNKVSVVKGQVYGKTVLPVPAVAGKTEDSLERTAVHAVESMVINWTRLIQKVLKEDSADLILKGLNPEPMTELDFWRSRKKNIENIYEQVCSKMVRILEVADSSYYPCFKTVTEELRPLLLQVQEGEFSSIRMFIRPLFHLVFLVWTHCTSYRMPARLVVLLQELANLLIQQASSYLGAEELLRGETEETLEKLQIVVKLLRCFKDTYHTYREKVTAWASAKGIHKWWDFPSALVFTRFNCFLARVLMLEDLFSTMLELQNLEKLIFGGTKGRMYTEQVSLLHSEFQQLCKKIRDCYSCVNHFEQDYAHFKQTVTDYDRRLGSILCLAYKDCSGLESIFKVSYINNGLQKQKIEMFAPNFTKLIHHFGVELERCKHLFNSYLEQKGKAMLCKNMPAMSGAMKWAKMMRDRIQIPWENFRFVLDM</sequence>
<dbReference type="Proteomes" id="UP000314983">
    <property type="component" value="Chromosome 10"/>
</dbReference>
<evidence type="ECO:0000259" key="1">
    <source>
        <dbReference type="Pfam" id="PF08385"/>
    </source>
</evidence>
<dbReference type="PANTHER" id="PTHR46532">
    <property type="entry name" value="MALE FERTILITY FACTOR KL5"/>
    <property type="match status" value="1"/>
</dbReference>
<dbReference type="GO" id="GO:0045505">
    <property type="term" value="F:dynein intermediate chain binding"/>
    <property type="evidence" value="ECO:0007669"/>
    <property type="project" value="InterPro"/>
</dbReference>
<protein>
    <recommendedName>
        <fullName evidence="1">Dynein heavy chain tail domain-containing protein</fullName>
    </recommendedName>
</protein>
<dbReference type="PANTHER" id="PTHR46532:SF11">
    <property type="entry name" value="DYNEIN AXONEMAL HEAVY CHAIN 12"/>
    <property type="match status" value="1"/>
</dbReference>
<accession>A0AAY5EZT2</accession>
<dbReference type="GO" id="GO:0051959">
    <property type="term" value="F:dynein light intermediate chain binding"/>
    <property type="evidence" value="ECO:0007669"/>
    <property type="project" value="InterPro"/>
</dbReference>
<dbReference type="AlphaFoldDB" id="A0AAY5EZT2"/>
<evidence type="ECO:0000313" key="2">
    <source>
        <dbReference type="Ensembl" id="ENSEEEP00000062288.1"/>
    </source>
</evidence>
<dbReference type="InterPro" id="IPR026983">
    <property type="entry name" value="DHC"/>
</dbReference>
<reference evidence="2" key="3">
    <citation type="submission" date="2025-09" db="UniProtKB">
        <authorList>
            <consortium name="Ensembl"/>
        </authorList>
    </citation>
    <scope>IDENTIFICATION</scope>
</reference>
<dbReference type="GeneTree" id="ENSGT00940000158880"/>
<dbReference type="GO" id="GO:0005858">
    <property type="term" value="C:axonemal dynein complex"/>
    <property type="evidence" value="ECO:0007669"/>
    <property type="project" value="TreeGrafter"/>
</dbReference>
<reference evidence="2 3" key="1">
    <citation type="submission" date="2020-05" db="EMBL/GenBank/DDBJ databases">
        <title>Electrophorus electricus (electric eel) genome, fEleEle1, primary haplotype.</title>
        <authorList>
            <person name="Myers G."/>
            <person name="Meyer A."/>
            <person name="Fedrigo O."/>
            <person name="Formenti G."/>
            <person name="Rhie A."/>
            <person name="Tracey A."/>
            <person name="Sims Y."/>
            <person name="Jarvis E.D."/>
        </authorList>
    </citation>
    <scope>NUCLEOTIDE SEQUENCE [LARGE SCALE GENOMIC DNA]</scope>
</reference>
<reference evidence="2" key="2">
    <citation type="submission" date="2025-08" db="UniProtKB">
        <authorList>
            <consortium name="Ensembl"/>
        </authorList>
    </citation>
    <scope>IDENTIFICATION</scope>
</reference>
<dbReference type="Pfam" id="PF08385">
    <property type="entry name" value="DHC_N1"/>
    <property type="match status" value="1"/>
</dbReference>
<dbReference type="Ensembl" id="ENSEEET00000061861.1">
    <property type="protein sequence ID" value="ENSEEEP00000062288.1"/>
    <property type="gene ID" value="ENSEEEG00000024978.1"/>
</dbReference>
<keyword evidence="3" id="KW-1185">Reference proteome</keyword>
<evidence type="ECO:0000313" key="3">
    <source>
        <dbReference type="Proteomes" id="UP000314983"/>
    </source>
</evidence>
<name>A0AAY5EZT2_ELEEL</name>
<feature type="domain" description="Dynein heavy chain tail" evidence="1">
    <location>
        <begin position="165"/>
        <end position="549"/>
    </location>
</feature>
<dbReference type="GO" id="GO:0007018">
    <property type="term" value="P:microtubule-based movement"/>
    <property type="evidence" value="ECO:0007669"/>
    <property type="project" value="InterPro"/>
</dbReference>